<proteinExistence type="predicted"/>
<evidence type="ECO:0000313" key="2">
    <source>
        <dbReference type="Proteomes" id="UP000280955"/>
    </source>
</evidence>
<dbReference type="InterPro" id="IPR029058">
    <property type="entry name" value="AB_hydrolase_fold"/>
</dbReference>
<evidence type="ECO:0008006" key="3">
    <source>
        <dbReference type="Google" id="ProtNLM"/>
    </source>
</evidence>
<dbReference type="Proteomes" id="UP000280955">
    <property type="component" value="Unassembled WGS sequence"/>
</dbReference>
<reference evidence="1 2" key="1">
    <citation type="submission" date="2018-10" db="EMBL/GenBank/DDBJ databases">
        <title>Genomic Encyclopedia of Archaeal and Bacterial Type Strains, Phase II (KMG-II): from individual species to whole genera.</title>
        <authorList>
            <person name="Goeker M."/>
        </authorList>
    </citation>
    <scope>NUCLEOTIDE SEQUENCE [LARGE SCALE GENOMIC DNA]</scope>
    <source>
        <strain evidence="1 2">DSM 15149</strain>
    </source>
</reference>
<keyword evidence="2" id="KW-1185">Reference proteome</keyword>
<organism evidence="1 2">
    <name type="scientific">Photorhabdus asymbiotica</name>
    <dbReference type="NCBI Taxonomy" id="291112"/>
    <lineage>
        <taxon>Bacteria</taxon>
        <taxon>Pseudomonadati</taxon>
        <taxon>Pseudomonadota</taxon>
        <taxon>Gammaproteobacteria</taxon>
        <taxon>Enterobacterales</taxon>
        <taxon>Morganellaceae</taxon>
        <taxon>Photorhabdus</taxon>
    </lineage>
</organism>
<gene>
    <name evidence="1" type="ORF">BDD30_4181</name>
</gene>
<sequence length="47" mass="5617">MADLFWQTSDGDSRDLVLLHGWGLNAEVWRSIEMRCAPHFRLHHQKR</sequence>
<evidence type="ECO:0000313" key="1">
    <source>
        <dbReference type="EMBL" id="RKS54602.1"/>
    </source>
</evidence>
<protein>
    <recommendedName>
        <fullName evidence="3">Pimeloyl-[acyl-carrier protein] methyl ester esterase</fullName>
    </recommendedName>
</protein>
<accession>A0ABX9SIT4</accession>
<dbReference type="SUPFAM" id="SSF53474">
    <property type="entry name" value="alpha/beta-Hydrolases"/>
    <property type="match status" value="1"/>
</dbReference>
<name>A0ABX9SIT4_9GAMM</name>
<dbReference type="EMBL" id="RBLJ01000005">
    <property type="protein sequence ID" value="RKS54602.1"/>
    <property type="molecule type" value="Genomic_DNA"/>
</dbReference>
<comment type="caution">
    <text evidence="1">The sequence shown here is derived from an EMBL/GenBank/DDBJ whole genome shotgun (WGS) entry which is preliminary data.</text>
</comment>